<sequence>MDDAWERRIAEVWASADGLSDEEVVTSVDALAALHPGEPRAWFEGAGARDFAGREAEAEPLYRRALESGLSEPFCARAVVQLASTLRNLGRTDAAAELLERFLAEHHDHELADAARAFLALCRVDQGAAVEATQLALTALAPHLPRYSGAVRYYASTLTL</sequence>
<dbReference type="EMBL" id="JASATX010000001">
    <property type="protein sequence ID" value="MDI2097802.1"/>
    <property type="molecule type" value="Genomic_DNA"/>
</dbReference>
<dbReference type="RefSeq" id="WP_281487582.1">
    <property type="nucleotide sequence ID" value="NZ_JASATX010000001.1"/>
</dbReference>
<dbReference type="Proteomes" id="UP001321506">
    <property type="component" value="Unassembled WGS sequence"/>
</dbReference>
<dbReference type="SUPFAM" id="SSF48452">
    <property type="entry name" value="TPR-like"/>
    <property type="match status" value="1"/>
</dbReference>
<evidence type="ECO:0000313" key="3">
    <source>
        <dbReference type="Proteomes" id="UP001321506"/>
    </source>
</evidence>
<gene>
    <name evidence="2" type="ORF">QF206_02320</name>
</gene>
<keyword evidence="3" id="KW-1185">Reference proteome</keyword>
<feature type="domain" description="Tetratrico peptide repeat group 5" evidence="1">
    <location>
        <begin position="40"/>
        <end position="158"/>
    </location>
</feature>
<evidence type="ECO:0000313" key="2">
    <source>
        <dbReference type="EMBL" id="MDI2097802.1"/>
    </source>
</evidence>
<dbReference type="Pfam" id="PF12688">
    <property type="entry name" value="TPR_5"/>
    <property type="match status" value="1"/>
</dbReference>
<dbReference type="AlphaFoldDB" id="A0AAW6T9I0"/>
<proteinExistence type="predicted"/>
<accession>A0AAW6T9I0</accession>
<organism evidence="2 3">
    <name type="scientific">Ruicaihuangia caeni</name>
    <dbReference type="NCBI Taxonomy" id="3042517"/>
    <lineage>
        <taxon>Bacteria</taxon>
        <taxon>Bacillati</taxon>
        <taxon>Actinomycetota</taxon>
        <taxon>Actinomycetes</taxon>
        <taxon>Micrococcales</taxon>
        <taxon>Microbacteriaceae</taxon>
        <taxon>Ruicaihuangia</taxon>
    </lineage>
</organism>
<name>A0AAW6T9I0_9MICO</name>
<comment type="caution">
    <text evidence="2">The sequence shown here is derived from an EMBL/GenBank/DDBJ whole genome shotgun (WGS) entry which is preliminary data.</text>
</comment>
<reference evidence="2 3" key="1">
    <citation type="submission" date="2023-04" db="EMBL/GenBank/DDBJ databases">
        <title>Klugiella caeni sp. nov. isolated from the sludge of biochemical tank.</title>
        <authorList>
            <person name="Geng K."/>
        </authorList>
    </citation>
    <scope>NUCLEOTIDE SEQUENCE [LARGE SCALE GENOMIC DNA]</scope>
    <source>
        <strain evidence="2 3">YN-L-19</strain>
    </source>
</reference>
<dbReference type="InterPro" id="IPR011990">
    <property type="entry name" value="TPR-like_helical_dom_sf"/>
</dbReference>
<protein>
    <submittedName>
        <fullName evidence="2">Tetratricopeptide repeat protein</fullName>
    </submittedName>
</protein>
<dbReference type="InterPro" id="IPR041656">
    <property type="entry name" value="TPR_5"/>
</dbReference>
<evidence type="ECO:0000259" key="1">
    <source>
        <dbReference type="Pfam" id="PF12688"/>
    </source>
</evidence>
<dbReference type="Gene3D" id="1.25.40.10">
    <property type="entry name" value="Tetratricopeptide repeat domain"/>
    <property type="match status" value="1"/>
</dbReference>